<organism evidence="10 11">
    <name type="scientific">Candidatus Acidulodesulfobacterium ferriphilum</name>
    <dbReference type="NCBI Taxonomy" id="2597223"/>
    <lineage>
        <taxon>Bacteria</taxon>
        <taxon>Deltaproteobacteria</taxon>
        <taxon>Candidatus Acidulodesulfobacterales</taxon>
        <taxon>Candidatus Acidulodesulfobacterium</taxon>
    </lineage>
</organism>
<dbReference type="Pfam" id="PF19288">
    <property type="entry name" value="CofH_C"/>
    <property type="match status" value="1"/>
</dbReference>
<comment type="function">
    <text evidence="6">Radical SAM enzyme that catalyzes the cyclization of dehypoxanthine futalosine (DHFL) into cyclic dehypoxanthine futalosine (CDHFL), a step in the biosynthesis of menaquinone (MK, vitamin K2).</text>
</comment>
<dbReference type="EC" id="1.21.98.1" evidence="6"/>
<dbReference type="HAMAP" id="MF_00992">
    <property type="entry name" value="MqnC"/>
    <property type="match status" value="1"/>
</dbReference>
<dbReference type="GO" id="GO:0046992">
    <property type="term" value="F:oxidoreductase activity, acting on X-H and Y-H to form an X-Y bond"/>
    <property type="evidence" value="ECO:0007669"/>
    <property type="project" value="UniProtKB-UniRule"/>
</dbReference>
<dbReference type="SFLD" id="SFLDS00029">
    <property type="entry name" value="Radical_SAM"/>
    <property type="match status" value="1"/>
</dbReference>
<dbReference type="NCBIfam" id="TIGR03699">
    <property type="entry name" value="menaquin_MqnC"/>
    <property type="match status" value="1"/>
</dbReference>
<evidence type="ECO:0000313" key="11">
    <source>
        <dbReference type="Proteomes" id="UP000320813"/>
    </source>
</evidence>
<dbReference type="SMART" id="SM00729">
    <property type="entry name" value="Elp3"/>
    <property type="match status" value="1"/>
</dbReference>
<proteinExistence type="inferred from homology"/>
<evidence type="ECO:0000256" key="7">
    <source>
        <dbReference type="PIRSR" id="PIRSR004762-1"/>
    </source>
</evidence>
<dbReference type="NCBIfam" id="TIGR00423">
    <property type="entry name" value="CofH family radical SAM protein"/>
    <property type="match status" value="1"/>
</dbReference>
<feature type="binding site" evidence="8">
    <location>
        <position position="307"/>
    </location>
    <ligand>
        <name>(3R)-3-methyl-D-ornithine</name>
        <dbReference type="ChEBI" id="CHEBI:64642"/>
    </ligand>
</feature>
<dbReference type="GO" id="GO:0009234">
    <property type="term" value="P:menaquinone biosynthetic process"/>
    <property type="evidence" value="ECO:0007669"/>
    <property type="project" value="UniProtKB-UniRule"/>
</dbReference>
<dbReference type="SFLD" id="SFLDG01064">
    <property type="entry name" value="F420__menaquinone_cofactor_bio"/>
    <property type="match status" value="1"/>
</dbReference>
<accession>A0A519BBG6</accession>
<dbReference type="SFLD" id="SFLDG01389">
    <property type="entry name" value="menaquinone_synthsis_involved"/>
    <property type="match status" value="1"/>
</dbReference>
<reference evidence="10 11" key="1">
    <citation type="submission" date="2019-01" db="EMBL/GenBank/DDBJ databases">
        <title>Insights into ecological role of a new deltaproteobacterial order Candidatus Sinidesulfobacterales (Sva0485) by metagenomics and metatranscriptomics.</title>
        <authorList>
            <person name="Tan S."/>
            <person name="Liu J."/>
            <person name="Fang Y."/>
            <person name="Hedlund B.P."/>
            <person name="Lian Z.H."/>
            <person name="Huang L.Y."/>
            <person name="Li J.T."/>
            <person name="Huang L.N."/>
            <person name="Li W.J."/>
            <person name="Jiang H.C."/>
            <person name="Dong H.L."/>
            <person name="Shu W.S."/>
        </authorList>
    </citation>
    <scope>NUCLEOTIDE SEQUENCE [LARGE SCALE GENOMIC DNA]</scope>
    <source>
        <strain evidence="10">AP3</strain>
    </source>
</reference>
<dbReference type="SUPFAM" id="SSF102114">
    <property type="entry name" value="Radical SAM enzymes"/>
    <property type="match status" value="1"/>
</dbReference>
<dbReference type="GO" id="GO:0016765">
    <property type="term" value="F:transferase activity, transferring alkyl or aryl (other than methyl) groups"/>
    <property type="evidence" value="ECO:0007669"/>
    <property type="project" value="InterPro"/>
</dbReference>
<evidence type="ECO:0000256" key="2">
    <source>
        <dbReference type="ARBA" id="ARBA00022691"/>
    </source>
</evidence>
<feature type="binding site" evidence="6 7">
    <location>
        <position position="67"/>
    </location>
    <ligand>
        <name>[4Fe-4S] cluster</name>
        <dbReference type="ChEBI" id="CHEBI:49883"/>
        <note>4Fe-4S-S-AdoMet</note>
    </ligand>
</feature>
<feature type="domain" description="Radical SAM core" evidence="9">
    <location>
        <begin position="49"/>
        <end position="280"/>
    </location>
</feature>
<dbReference type="PROSITE" id="PS51918">
    <property type="entry name" value="RADICAL_SAM"/>
    <property type="match status" value="1"/>
</dbReference>
<dbReference type="InterPro" id="IPR022431">
    <property type="entry name" value="Cyclic_DHFL_synthase_mqnC"/>
</dbReference>
<dbReference type="GO" id="GO:0051539">
    <property type="term" value="F:4 iron, 4 sulfur cluster binding"/>
    <property type="evidence" value="ECO:0007669"/>
    <property type="project" value="UniProtKB-KW"/>
</dbReference>
<protein>
    <recommendedName>
        <fullName evidence="6">Cyclic dehypoxanthine futalosine synthase</fullName>
        <shortName evidence="6">Cyclic DHFL synthase</shortName>
        <ecNumber evidence="6">1.21.98.1</ecNumber>
    </recommendedName>
    <alternativeName>
        <fullName evidence="6">Dehypoxanthine futalosine cyclase</fullName>
        <shortName evidence="6">DHFL cyclase</shortName>
    </alternativeName>
    <alternativeName>
        <fullName evidence="6">Menaquinone biosynthetic enzyme MqnC</fullName>
    </alternativeName>
</protein>
<dbReference type="Proteomes" id="UP000320813">
    <property type="component" value="Unassembled WGS sequence"/>
</dbReference>
<dbReference type="InterPro" id="IPR058240">
    <property type="entry name" value="rSAM_sf"/>
</dbReference>
<dbReference type="GO" id="GO:0005506">
    <property type="term" value="F:iron ion binding"/>
    <property type="evidence" value="ECO:0007669"/>
    <property type="project" value="UniProtKB-UniRule"/>
</dbReference>
<feature type="binding site" evidence="6 7">
    <location>
        <position position="63"/>
    </location>
    <ligand>
        <name>[4Fe-4S] cluster</name>
        <dbReference type="ChEBI" id="CHEBI:49883"/>
        <note>4Fe-4S-S-AdoMet</note>
    </ligand>
</feature>
<feature type="binding site" evidence="8">
    <location>
        <position position="138"/>
    </location>
    <ligand>
        <name>(3R)-3-methyl-D-ornithine</name>
        <dbReference type="ChEBI" id="CHEBI:64642"/>
    </ligand>
</feature>
<evidence type="ECO:0000256" key="5">
    <source>
        <dbReference type="ARBA" id="ARBA00023014"/>
    </source>
</evidence>
<comment type="similarity">
    <text evidence="6">Belongs to the radical SAM superfamily. MqnC family.</text>
</comment>
<keyword evidence="3 6" id="KW-0479">Metal-binding</keyword>
<dbReference type="PANTHER" id="PTHR43076:SF1">
    <property type="entry name" value="LIPOYL SYNTHASE 2"/>
    <property type="match status" value="1"/>
</dbReference>
<dbReference type="PIRSF" id="PIRSF004762">
    <property type="entry name" value="CHP00423"/>
    <property type="match status" value="1"/>
</dbReference>
<dbReference type="SFLD" id="SFLDF00342">
    <property type="entry name" value="cyclic_dehypoxanthine_futalosi"/>
    <property type="match status" value="1"/>
</dbReference>
<dbReference type="InterPro" id="IPR006638">
    <property type="entry name" value="Elp3/MiaA/NifB-like_rSAM"/>
</dbReference>
<dbReference type="InterPro" id="IPR020050">
    <property type="entry name" value="FO_synthase_su2"/>
</dbReference>
<evidence type="ECO:0000313" key="10">
    <source>
        <dbReference type="EMBL" id="RZD14554.1"/>
    </source>
</evidence>
<keyword evidence="6" id="KW-0474">Menaquinone biosynthesis</keyword>
<dbReference type="PANTHER" id="PTHR43076">
    <property type="entry name" value="FO SYNTHASE (COFH)"/>
    <property type="match status" value="1"/>
</dbReference>
<dbReference type="InterPro" id="IPR045567">
    <property type="entry name" value="CofH/MnqC-like_C"/>
</dbReference>
<comment type="cofactor">
    <cofactor evidence="6 7">
        <name>[4Fe-4S] cluster</name>
        <dbReference type="ChEBI" id="CHEBI:49883"/>
    </cofactor>
    <text evidence="6 7">Binds 1 [4Fe-4S] cluster. The cluster is coordinated with 3 cysteines and an exchangeable S-adenosyl-L-methionine.</text>
</comment>
<evidence type="ECO:0000256" key="8">
    <source>
        <dbReference type="PIRSR" id="PIRSR004762-2"/>
    </source>
</evidence>
<gene>
    <name evidence="6 10" type="primary">mqnC</name>
    <name evidence="10" type="ORF">EVJ47_05125</name>
</gene>
<keyword evidence="5 6" id="KW-0411">Iron-sulfur</keyword>
<comment type="pathway">
    <text evidence="6">Quinol/quinone metabolism; menaquinone biosynthesis.</text>
</comment>
<dbReference type="EMBL" id="SGBD01000002">
    <property type="protein sequence ID" value="RZD14554.1"/>
    <property type="molecule type" value="Genomic_DNA"/>
</dbReference>
<dbReference type="AlphaFoldDB" id="A0A519BBG6"/>
<dbReference type="Gene3D" id="3.20.20.70">
    <property type="entry name" value="Aldolase class I"/>
    <property type="match status" value="1"/>
</dbReference>
<keyword evidence="1 6" id="KW-0004">4Fe-4S</keyword>
<dbReference type="InterPro" id="IPR013785">
    <property type="entry name" value="Aldolase_TIM"/>
</dbReference>
<evidence type="ECO:0000256" key="1">
    <source>
        <dbReference type="ARBA" id="ARBA00022485"/>
    </source>
</evidence>
<dbReference type="InterPro" id="IPR007197">
    <property type="entry name" value="rSAM"/>
</dbReference>
<dbReference type="InterPro" id="IPR034405">
    <property type="entry name" value="F420"/>
</dbReference>
<feature type="binding site" evidence="6 7">
    <location>
        <position position="70"/>
    </location>
    <ligand>
        <name>[4Fe-4S] cluster</name>
        <dbReference type="ChEBI" id="CHEBI:49883"/>
        <note>4Fe-4S-S-AdoMet</note>
    </ligand>
</feature>
<comment type="catalytic activity">
    <reaction evidence="6">
        <text>dehypoxanthine futalosine + S-adenosyl-L-methionine = cyclic dehypoxanthinylfutalosinate + 5'-deoxyadenosine + L-methionine + H(+)</text>
        <dbReference type="Rhea" id="RHEA:33083"/>
        <dbReference type="ChEBI" id="CHEBI:15378"/>
        <dbReference type="ChEBI" id="CHEBI:17319"/>
        <dbReference type="ChEBI" id="CHEBI:57844"/>
        <dbReference type="ChEBI" id="CHEBI:58864"/>
        <dbReference type="ChEBI" id="CHEBI:59789"/>
        <dbReference type="ChEBI" id="CHEBI:64270"/>
        <dbReference type="EC" id="1.21.98.1"/>
    </reaction>
</comment>
<feature type="binding site" evidence="8">
    <location>
        <position position="174"/>
    </location>
    <ligand>
        <name>S-adenosyl-L-methionine</name>
        <dbReference type="ChEBI" id="CHEBI:59789"/>
    </ligand>
</feature>
<feature type="binding site" evidence="8">
    <location>
        <position position="69"/>
    </location>
    <ligand>
        <name>S-adenosyl-L-methionine</name>
        <dbReference type="ChEBI" id="CHEBI:59789"/>
    </ligand>
</feature>
<keyword evidence="6" id="KW-0560">Oxidoreductase</keyword>
<comment type="caution">
    <text evidence="10">The sequence shown here is derived from an EMBL/GenBank/DDBJ whole genome shotgun (WGS) entry which is preliminary data.</text>
</comment>
<dbReference type="UniPathway" id="UPA00079"/>
<evidence type="ECO:0000259" key="9">
    <source>
        <dbReference type="PROSITE" id="PS51918"/>
    </source>
</evidence>
<dbReference type="GO" id="GO:0044689">
    <property type="term" value="F:7,8-didemethyl-8-hydroxy-5-deazariboflavin synthase activity"/>
    <property type="evidence" value="ECO:0007669"/>
    <property type="project" value="TreeGrafter"/>
</dbReference>
<dbReference type="SFLD" id="SFLDF00343">
    <property type="entry name" value="aminofutalosine_synthase_(mqnE"/>
    <property type="match status" value="1"/>
</dbReference>
<dbReference type="Pfam" id="PF04055">
    <property type="entry name" value="Radical_SAM"/>
    <property type="match status" value="1"/>
</dbReference>
<keyword evidence="4 6" id="KW-0408">Iron</keyword>
<name>A0A519BBG6_9DELT</name>
<dbReference type="CDD" id="cd01335">
    <property type="entry name" value="Radical_SAM"/>
    <property type="match status" value="1"/>
</dbReference>
<evidence type="ECO:0000256" key="4">
    <source>
        <dbReference type="ARBA" id="ARBA00023004"/>
    </source>
</evidence>
<sequence length="354" mass="39937">MNNTLTAASYPSSRINKEQAVNLFRKKNILELGRMANEIRKDKHPRNIVTFIIDRNINYTNICTSRCKFCAFYKEPQDKDAYVLNDDDIFKKIKETADLGGTQILLQGGLNPDIGFDYYLNLLSAIKEKFNIHIHAFSPPEIFYLADANNITVKETILLLKDAGLDSIPGGGAEILVDRVRKKISPNKIGSDKWLKVMEEAHSAGLRSSATMMFGTIETDEEIIEHLFKLRNLQDKTGGFRAFIPWSFQSKHTKLNPKGVYGHYYLKVLAISRIVLDNFDNIQSSWVTQGVKMGQAALSFGANDMGSTMIEENVVKAAGTQNVMADEKIMVKLIKDAGFIPAQRFNSYDIVKFY</sequence>
<evidence type="ECO:0000256" key="3">
    <source>
        <dbReference type="ARBA" id="ARBA00022723"/>
    </source>
</evidence>
<feature type="binding site" evidence="8">
    <location>
        <position position="285"/>
    </location>
    <ligand>
        <name>(3R)-3-methyl-D-ornithine</name>
        <dbReference type="ChEBI" id="CHEBI:64642"/>
    </ligand>
</feature>
<evidence type="ECO:0000256" key="6">
    <source>
        <dbReference type="HAMAP-Rule" id="MF_00992"/>
    </source>
</evidence>
<keyword evidence="2 6" id="KW-0949">S-adenosyl-L-methionine</keyword>